<dbReference type="Gene3D" id="3.40.366.10">
    <property type="entry name" value="Malonyl-Coenzyme A Acyl Carrier Protein, domain 2"/>
    <property type="match status" value="1"/>
</dbReference>
<dbReference type="InterPro" id="IPR001227">
    <property type="entry name" value="Ac_transferase_dom_sf"/>
</dbReference>
<keyword evidence="8" id="KW-1185">Reference proteome</keyword>
<accession>A0AAV0TBS0</accession>
<evidence type="ECO:0000256" key="4">
    <source>
        <dbReference type="ARBA" id="ARBA00023315"/>
    </source>
</evidence>
<comment type="similarity">
    <text evidence="1">Belongs to the FabD family.</text>
</comment>
<dbReference type="InterPro" id="IPR014043">
    <property type="entry name" value="Acyl_transferase_dom"/>
</dbReference>
<comment type="catalytic activity">
    <reaction evidence="5">
        <text>holo-[ACP] + malonyl-CoA = malonyl-[ACP] + CoA</text>
        <dbReference type="Rhea" id="RHEA:41792"/>
        <dbReference type="Rhea" id="RHEA-COMP:9623"/>
        <dbReference type="Rhea" id="RHEA-COMP:9685"/>
        <dbReference type="ChEBI" id="CHEBI:57287"/>
        <dbReference type="ChEBI" id="CHEBI:57384"/>
        <dbReference type="ChEBI" id="CHEBI:64479"/>
        <dbReference type="ChEBI" id="CHEBI:78449"/>
        <dbReference type="EC" id="2.3.1.39"/>
    </reaction>
</comment>
<evidence type="ECO:0000256" key="2">
    <source>
        <dbReference type="ARBA" id="ARBA00013258"/>
    </source>
</evidence>
<dbReference type="EMBL" id="CANTFL010000223">
    <property type="protein sequence ID" value="CAI5718935.1"/>
    <property type="molecule type" value="Genomic_DNA"/>
</dbReference>
<dbReference type="InterPro" id="IPR024925">
    <property type="entry name" value="Malonyl_CoA-ACP_transAc"/>
</dbReference>
<dbReference type="InterPro" id="IPR016036">
    <property type="entry name" value="Malonyl_transacylase_ACP-bd"/>
</dbReference>
<comment type="caution">
    <text evidence="7">The sequence shown here is derived from an EMBL/GenBank/DDBJ whole genome shotgun (WGS) entry which is preliminary data.</text>
</comment>
<dbReference type="PIRSF" id="PIRSF000446">
    <property type="entry name" value="Mct"/>
    <property type="match status" value="1"/>
</dbReference>
<feature type="domain" description="Malonyl-CoA:ACP transacylase (MAT)" evidence="6">
    <location>
        <begin position="9"/>
        <end position="317"/>
    </location>
</feature>
<dbReference type="AlphaFoldDB" id="A0AAV0TBS0"/>
<dbReference type="NCBIfam" id="TIGR00128">
    <property type="entry name" value="fabD"/>
    <property type="match status" value="1"/>
</dbReference>
<evidence type="ECO:0000256" key="5">
    <source>
        <dbReference type="ARBA" id="ARBA00048462"/>
    </source>
</evidence>
<keyword evidence="3" id="KW-0808">Transferase</keyword>
<name>A0AAV0TBS0_HYABA</name>
<dbReference type="GO" id="GO:0005829">
    <property type="term" value="C:cytosol"/>
    <property type="evidence" value="ECO:0007669"/>
    <property type="project" value="TreeGrafter"/>
</dbReference>
<dbReference type="SMART" id="SM00827">
    <property type="entry name" value="PKS_AT"/>
    <property type="match status" value="1"/>
</dbReference>
<evidence type="ECO:0000256" key="1">
    <source>
        <dbReference type="ARBA" id="ARBA00008217"/>
    </source>
</evidence>
<dbReference type="InterPro" id="IPR004410">
    <property type="entry name" value="Malonyl_CoA-ACP_transAc_FabD"/>
</dbReference>
<dbReference type="Proteomes" id="UP001162031">
    <property type="component" value="Unassembled WGS sequence"/>
</dbReference>
<sequence length="327" mass="35125">MTRRRLALVFPGQGSQRVGMGKDLLRDWPRIVNAVLEEASEATGLSLRRRMTEGPANELTPTHVAQPALLALSVAVLRVLQHELELPNVHLALGHSLGEYSALVAANAIDFAAAARLVHTRGLAMQRAVAPGVGAMAALMPVQPPAIERLCREAVASTGKTCQVANYNSHTQTVISGDAEAVHAVVRRAKTTGLARRAVLLDVSAPFHCELMAPAKRELRVHLAHLLRANALRPPEVPVVWNVEAAATIKTPEEVAQVLETQVVQAVRWGASVDYCVDKGVTHFLELGVGGVLSGLIRQQTGKTSDLMITSCGTSDEIKTFMSEQQH</sequence>
<reference evidence="7" key="1">
    <citation type="submission" date="2022-12" db="EMBL/GenBank/DDBJ databases">
        <authorList>
            <person name="Webb A."/>
        </authorList>
    </citation>
    <scope>NUCLEOTIDE SEQUENCE</scope>
    <source>
        <strain evidence="7">Hp1</strain>
    </source>
</reference>
<dbReference type="Gene3D" id="3.30.70.250">
    <property type="entry name" value="Malonyl-CoA ACP transacylase, ACP-binding"/>
    <property type="match status" value="1"/>
</dbReference>
<dbReference type="PANTHER" id="PTHR42681">
    <property type="entry name" value="MALONYL-COA-ACYL CARRIER PROTEIN TRANSACYLASE, MITOCHONDRIAL"/>
    <property type="match status" value="1"/>
</dbReference>
<dbReference type="InterPro" id="IPR016035">
    <property type="entry name" value="Acyl_Trfase/lysoPLipase"/>
</dbReference>
<evidence type="ECO:0000313" key="8">
    <source>
        <dbReference type="Proteomes" id="UP001162031"/>
    </source>
</evidence>
<dbReference type="SUPFAM" id="SSF52151">
    <property type="entry name" value="FabD/lysophospholipase-like"/>
    <property type="match status" value="1"/>
</dbReference>
<proteinExistence type="inferred from homology"/>
<evidence type="ECO:0000259" key="6">
    <source>
        <dbReference type="SMART" id="SM00827"/>
    </source>
</evidence>
<keyword evidence="4" id="KW-0012">Acyltransferase</keyword>
<dbReference type="InterPro" id="IPR050858">
    <property type="entry name" value="Mal-CoA-ACP_Trans/PKS_FabD"/>
</dbReference>
<dbReference type="Pfam" id="PF00698">
    <property type="entry name" value="Acyl_transf_1"/>
    <property type="match status" value="1"/>
</dbReference>
<dbReference type="GO" id="GO:0004314">
    <property type="term" value="F:[acyl-carrier-protein] S-malonyltransferase activity"/>
    <property type="evidence" value="ECO:0007669"/>
    <property type="project" value="UniProtKB-EC"/>
</dbReference>
<protein>
    <recommendedName>
        <fullName evidence="2">[acyl-carrier-protein] S-malonyltransferase</fullName>
        <ecNumber evidence="2">2.3.1.39</ecNumber>
    </recommendedName>
</protein>
<dbReference type="EC" id="2.3.1.39" evidence="2"/>
<dbReference type="SUPFAM" id="SSF55048">
    <property type="entry name" value="Probable ACP-binding domain of malonyl-CoA ACP transacylase"/>
    <property type="match status" value="1"/>
</dbReference>
<dbReference type="PANTHER" id="PTHR42681:SF1">
    <property type="entry name" value="MALONYL-COA-ACYL CARRIER PROTEIN TRANSACYLASE, MITOCHONDRIAL"/>
    <property type="match status" value="1"/>
</dbReference>
<gene>
    <name evidence="7" type="ORF">HBR001_LOCUS2096</name>
</gene>
<evidence type="ECO:0000313" key="7">
    <source>
        <dbReference type="EMBL" id="CAI5718935.1"/>
    </source>
</evidence>
<organism evidence="7 8">
    <name type="scientific">Hyaloperonospora brassicae</name>
    <name type="common">Brassica downy mildew</name>
    <name type="synonym">Peronospora brassicae</name>
    <dbReference type="NCBI Taxonomy" id="162125"/>
    <lineage>
        <taxon>Eukaryota</taxon>
        <taxon>Sar</taxon>
        <taxon>Stramenopiles</taxon>
        <taxon>Oomycota</taxon>
        <taxon>Peronosporomycetes</taxon>
        <taxon>Peronosporales</taxon>
        <taxon>Peronosporaceae</taxon>
        <taxon>Hyaloperonospora</taxon>
    </lineage>
</organism>
<dbReference type="GO" id="GO:0006633">
    <property type="term" value="P:fatty acid biosynthetic process"/>
    <property type="evidence" value="ECO:0007669"/>
    <property type="project" value="TreeGrafter"/>
</dbReference>
<evidence type="ECO:0000256" key="3">
    <source>
        <dbReference type="ARBA" id="ARBA00022679"/>
    </source>
</evidence>